<dbReference type="Proteomes" id="UP000292702">
    <property type="component" value="Unassembled WGS sequence"/>
</dbReference>
<dbReference type="AlphaFoldDB" id="A0A4R0RCF2"/>
<feature type="region of interest" description="Disordered" evidence="2">
    <location>
        <begin position="1"/>
        <end position="43"/>
    </location>
</feature>
<protein>
    <submittedName>
        <fullName evidence="3">Uncharacterized protein</fullName>
    </submittedName>
</protein>
<evidence type="ECO:0000256" key="1">
    <source>
        <dbReference type="SAM" id="Coils"/>
    </source>
</evidence>
<name>A0A4R0RCF2_9APHY</name>
<keyword evidence="4" id="KW-1185">Reference proteome</keyword>
<accession>A0A4R0RCF2</accession>
<evidence type="ECO:0000313" key="4">
    <source>
        <dbReference type="Proteomes" id="UP000292702"/>
    </source>
</evidence>
<gene>
    <name evidence="3" type="ORF">EIP91_008684</name>
</gene>
<feature type="compositionally biased region" description="Pro residues" evidence="2">
    <location>
        <begin position="1"/>
        <end position="15"/>
    </location>
</feature>
<evidence type="ECO:0000313" key="3">
    <source>
        <dbReference type="EMBL" id="TCD61268.1"/>
    </source>
</evidence>
<feature type="coiled-coil region" evidence="1">
    <location>
        <begin position="82"/>
        <end position="109"/>
    </location>
</feature>
<comment type="caution">
    <text evidence="3">The sequence shown here is derived from an EMBL/GenBank/DDBJ whole genome shotgun (WGS) entry which is preliminary data.</text>
</comment>
<proteinExistence type="predicted"/>
<evidence type="ECO:0000256" key="2">
    <source>
        <dbReference type="SAM" id="MobiDB-lite"/>
    </source>
</evidence>
<reference evidence="3 4" key="1">
    <citation type="submission" date="2018-11" db="EMBL/GenBank/DDBJ databases">
        <title>Genome assembly of Steccherinum ochraceum LE-BIN_3174, the white-rot fungus of the Steccherinaceae family (The Residual Polyporoid clade, Polyporales, Basidiomycota).</title>
        <authorList>
            <person name="Fedorova T.V."/>
            <person name="Glazunova O.A."/>
            <person name="Landesman E.O."/>
            <person name="Moiseenko K.V."/>
            <person name="Psurtseva N.V."/>
            <person name="Savinova O.S."/>
            <person name="Shakhova N.V."/>
            <person name="Tyazhelova T.V."/>
            <person name="Vasina D.V."/>
        </authorList>
    </citation>
    <scope>NUCLEOTIDE SEQUENCE [LARGE SCALE GENOMIC DNA]</scope>
    <source>
        <strain evidence="3 4">LE-BIN_3174</strain>
    </source>
</reference>
<dbReference type="EMBL" id="RWJN01000485">
    <property type="protein sequence ID" value="TCD61268.1"/>
    <property type="molecule type" value="Genomic_DNA"/>
</dbReference>
<organism evidence="3 4">
    <name type="scientific">Steccherinum ochraceum</name>
    <dbReference type="NCBI Taxonomy" id="92696"/>
    <lineage>
        <taxon>Eukaryota</taxon>
        <taxon>Fungi</taxon>
        <taxon>Dikarya</taxon>
        <taxon>Basidiomycota</taxon>
        <taxon>Agaricomycotina</taxon>
        <taxon>Agaricomycetes</taxon>
        <taxon>Polyporales</taxon>
        <taxon>Steccherinaceae</taxon>
        <taxon>Steccherinum</taxon>
    </lineage>
</organism>
<sequence>MYTNPPPPQDEPPGPSHNAAPLQRPQQASSSRSISQTASTNVRVTSLARELQDTTTKLRLLQSMLDEKIRQNRGDFPDKRDALRVQESIRVYKQDVKDAEAKQDQLIRALQAPAEPQRDELIDLTMDDDG</sequence>
<feature type="compositionally biased region" description="Low complexity" evidence="2">
    <location>
        <begin position="19"/>
        <end position="40"/>
    </location>
</feature>
<keyword evidence="1" id="KW-0175">Coiled coil</keyword>